<dbReference type="Proteomes" id="UP000505377">
    <property type="component" value="Chromosome"/>
</dbReference>
<evidence type="ECO:0000313" key="2">
    <source>
        <dbReference type="EMBL" id="QJY49848.1"/>
    </source>
</evidence>
<dbReference type="KEGG" id="pbro:HOP40_32170"/>
<evidence type="ECO:0008006" key="4">
    <source>
        <dbReference type="Google" id="ProtNLM"/>
    </source>
</evidence>
<evidence type="ECO:0000313" key="3">
    <source>
        <dbReference type="Proteomes" id="UP000505377"/>
    </source>
</evidence>
<feature type="region of interest" description="Disordered" evidence="1">
    <location>
        <begin position="84"/>
        <end position="103"/>
    </location>
</feature>
<accession>A0A6M6JPM2</accession>
<dbReference type="RefSeq" id="WP_172166629.1">
    <property type="nucleotide sequence ID" value="NZ_CP053564.1"/>
</dbReference>
<organism evidence="2 3">
    <name type="scientific">Pseudonocardia broussonetiae</name>
    <dbReference type="NCBI Taxonomy" id="2736640"/>
    <lineage>
        <taxon>Bacteria</taxon>
        <taxon>Bacillati</taxon>
        <taxon>Actinomycetota</taxon>
        <taxon>Actinomycetes</taxon>
        <taxon>Pseudonocardiales</taxon>
        <taxon>Pseudonocardiaceae</taxon>
        <taxon>Pseudonocardia</taxon>
    </lineage>
</organism>
<dbReference type="AlphaFoldDB" id="A0A6M6JPM2"/>
<keyword evidence="3" id="KW-1185">Reference proteome</keyword>
<reference evidence="2 3" key="1">
    <citation type="submission" date="2020-05" db="EMBL/GenBank/DDBJ databases">
        <authorList>
            <person name="Mo P."/>
        </authorList>
    </citation>
    <scope>NUCLEOTIDE SEQUENCE [LARGE SCALE GENOMIC DNA]</scope>
    <source>
        <strain evidence="2 3">Gen01</strain>
    </source>
</reference>
<sequence length="103" mass="11528">MDHELNHPYAPIAHIPVGSAVTAVLDGQQRLTALNVGLYGSLAERLPRRWANNPDAYPVKRLYLDLLHGGDDEDLDGRFRFLTDAEPRPRRGRRPAGTGCRRS</sequence>
<protein>
    <recommendedName>
        <fullName evidence="4">DUF262 domain-containing protein</fullName>
    </recommendedName>
</protein>
<evidence type="ECO:0000256" key="1">
    <source>
        <dbReference type="SAM" id="MobiDB-lite"/>
    </source>
</evidence>
<proteinExistence type="predicted"/>
<gene>
    <name evidence="2" type="ORF">HOP40_32170</name>
</gene>
<dbReference type="EMBL" id="CP053564">
    <property type="protein sequence ID" value="QJY49848.1"/>
    <property type="molecule type" value="Genomic_DNA"/>
</dbReference>
<name>A0A6M6JPM2_9PSEU</name>